<evidence type="ECO:0000256" key="8">
    <source>
        <dbReference type="SAM" id="MobiDB-lite"/>
    </source>
</evidence>
<evidence type="ECO:0000313" key="13">
    <source>
        <dbReference type="Proteomes" id="UP000215902"/>
    </source>
</evidence>
<evidence type="ECO:0000259" key="10">
    <source>
        <dbReference type="PROSITE" id="PS50055"/>
    </source>
</evidence>
<dbReference type="STRING" id="282301.A0A267G9R6"/>
<evidence type="ECO:0000259" key="11">
    <source>
        <dbReference type="PROSITE" id="PS50056"/>
    </source>
</evidence>
<protein>
    <recommendedName>
        <fullName evidence="3">protein-tyrosine-phosphatase</fullName>
        <ecNumber evidence="3">3.1.3.48</ecNumber>
    </recommendedName>
</protein>
<dbReference type="PROSITE" id="PS00383">
    <property type="entry name" value="TYR_PHOSPHATASE_1"/>
    <property type="match status" value="1"/>
</dbReference>
<dbReference type="EMBL" id="NIVC01000489">
    <property type="protein sequence ID" value="PAA82177.1"/>
    <property type="molecule type" value="Genomic_DNA"/>
</dbReference>
<dbReference type="PANTHER" id="PTHR46047:SF3">
    <property type="entry name" value="TYROSINE-PROTEIN PHOSPHATASE NON-RECEPTOR TYPE 61F"/>
    <property type="match status" value="1"/>
</dbReference>
<evidence type="ECO:0000256" key="4">
    <source>
        <dbReference type="ARBA" id="ARBA00022553"/>
    </source>
</evidence>
<feature type="domain" description="Tyrosine-protein phosphatase" evidence="10">
    <location>
        <begin position="465"/>
        <end position="728"/>
    </location>
</feature>
<keyword evidence="9" id="KW-0812">Transmembrane</keyword>
<feature type="compositionally biased region" description="Polar residues" evidence="8">
    <location>
        <begin position="65"/>
        <end position="75"/>
    </location>
</feature>
<dbReference type="OrthoDB" id="9450131at2759"/>
<dbReference type="InterPro" id="IPR000387">
    <property type="entry name" value="Tyr_Pase_dom"/>
</dbReference>
<dbReference type="GO" id="GO:0005737">
    <property type="term" value="C:cytoplasm"/>
    <property type="evidence" value="ECO:0007669"/>
    <property type="project" value="TreeGrafter"/>
</dbReference>
<sequence>SNATEVQASLSQTEPVNAANNNDTNASVADKNDIQNVQILADDIEQSVEFTSVNKPQPEGILADSSIQEKQMLTDSNDDSVEAGNDNENAAAEEKDIEEPDGIVENSVRETVVTAAEDVKEAGTGEVIEEDCVAEAEVKETFAVEQDVGKTAAVEAEDINVTVAAKEDCKETTIAVEADVKETVTPEKEEIKVAIAAEEDVNKTDENIEKSVAAEEVKEVISAEEDVKETVAAKEDVKETVAVEEDVKETVAVEEDVKESIAAEENVKQTVAAEEDVKETVAVEEDVKETVAVEEDIKETTEKEAAVKDTADNFVIKADADDEDEEDDDYDDLQSWDLPLPRRSTGGGLTRPPDVEPLSLGRLRDHDDDDIDEDDDDDNSNVGGDSGEESDDEGEDDDEIELAGSSTVRPSNAIQNPEALLSLCIRDLAVNDARDAWNEIYRRGRNEAGEASSDATIAAARELSSRQRNRYRDVLPYDHSRVRLLPLGSAAGVEDGWCDYINANLVTAAHADRAYVMTQGPLPSTSGHFWQMAWQLNSPGIVMLSRLVEKATVKCHQYYPDMRHPKLDFPAEGLTVELADLQNHGYYLTRRCLLTLTATGETRDLVQFQYLTWPDFGVPHTPGAFLNFLMAVRRAGLLSDCLNRPPIVHCSAGIGRTGTFALVDVCLALLTQRCRQLLAASETAQLDDPLAAQPVDLGHELRLLRRHRMGLVQTADQLRFCYEAVAVAGRRILSQPVASATLAHADSGSLEFRVDAADVATGANSDDAVRLLSSWSSSSDDLRPAQAAAAAAAAAAAGRTEQDILDSLSSTESESDRVITDDELAKMLADEEAEEKAEPGKTEAGSAGQKLAADDGAGGAGRTAFAVAVGVAAVAGLTFWLLRW</sequence>
<comment type="similarity">
    <text evidence="2">Belongs to the protein-tyrosine phosphatase family. Non-receptor class 1 subfamily.</text>
</comment>
<feature type="region of interest" description="Disordered" evidence="8">
    <location>
        <begin position="829"/>
        <end position="853"/>
    </location>
</feature>
<keyword evidence="7 9" id="KW-0472">Membrane</keyword>
<feature type="compositionally biased region" description="Acidic residues" evidence="8">
    <location>
        <begin position="320"/>
        <end position="334"/>
    </location>
</feature>
<evidence type="ECO:0000256" key="5">
    <source>
        <dbReference type="ARBA" id="ARBA00022801"/>
    </source>
</evidence>
<reference evidence="12 13" key="1">
    <citation type="submission" date="2017-06" db="EMBL/GenBank/DDBJ databases">
        <title>A platform for efficient transgenesis in Macrostomum lignano, a flatworm model organism for stem cell research.</title>
        <authorList>
            <person name="Berezikov E."/>
        </authorList>
    </citation>
    <scope>NUCLEOTIDE SEQUENCE [LARGE SCALE GENOMIC DNA]</scope>
    <source>
        <strain evidence="12">DV1</strain>
        <tissue evidence="12">Whole organism</tissue>
    </source>
</reference>
<comment type="subcellular location">
    <subcellularLocation>
        <location evidence="1">Endomembrane system</location>
    </subcellularLocation>
</comment>
<feature type="region of interest" description="Disordered" evidence="8">
    <location>
        <begin position="50"/>
        <end position="104"/>
    </location>
</feature>
<dbReference type="GO" id="GO:0070373">
    <property type="term" value="P:negative regulation of ERK1 and ERK2 cascade"/>
    <property type="evidence" value="ECO:0007669"/>
    <property type="project" value="TreeGrafter"/>
</dbReference>
<name>A0A267G9R6_9PLAT</name>
<feature type="non-terminal residue" evidence="12">
    <location>
        <position position="1"/>
    </location>
</feature>
<keyword evidence="9" id="KW-1133">Transmembrane helix</keyword>
<feature type="compositionally biased region" description="Polar residues" evidence="8">
    <location>
        <begin position="404"/>
        <end position="413"/>
    </location>
</feature>
<gene>
    <name evidence="12" type="ORF">BOX15_Mlig020360g2</name>
</gene>
<dbReference type="Pfam" id="PF00102">
    <property type="entry name" value="Y_phosphatase"/>
    <property type="match status" value="1"/>
</dbReference>
<keyword evidence="5" id="KW-0378">Hydrolase</keyword>
<dbReference type="GO" id="GO:0019901">
    <property type="term" value="F:protein kinase binding"/>
    <property type="evidence" value="ECO:0007669"/>
    <property type="project" value="TreeGrafter"/>
</dbReference>
<evidence type="ECO:0000256" key="7">
    <source>
        <dbReference type="ARBA" id="ARBA00023136"/>
    </source>
</evidence>
<feature type="region of interest" description="Disordered" evidence="8">
    <location>
        <begin position="295"/>
        <end position="413"/>
    </location>
</feature>
<feature type="domain" description="Tyrosine specific protein phosphatases" evidence="11">
    <location>
        <begin position="623"/>
        <end position="719"/>
    </location>
</feature>
<feature type="compositionally biased region" description="Acidic residues" evidence="8">
    <location>
        <begin position="367"/>
        <end position="379"/>
    </location>
</feature>
<evidence type="ECO:0000256" key="3">
    <source>
        <dbReference type="ARBA" id="ARBA00013064"/>
    </source>
</evidence>
<comment type="caution">
    <text evidence="12">The sequence shown here is derived from an EMBL/GenBank/DDBJ whole genome shotgun (WGS) entry which is preliminary data.</text>
</comment>
<feature type="compositionally biased region" description="Basic and acidic residues" evidence="8">
    <location>
        <begin position="298"/>
        <end position="311"/>
    </location>
</feature>
<dbReference type="GO" id="GO:0012505">
    <property type="term" value="C:endomembrane system"/>
    <property type="evidence" value="ECO:0007669"/>
    <property type="project" value="UniProtKB-SubCell"/>
</dbReference>
<dbReference type="GO" id="GO:0005634">
    <property type="term" value="C:nucleus"/>
    <property type="evidence" value="ECO:0007669"/>
    <property type="project" value="TreeGrafter"/>
</dbReference>
<dbReference type="GO" id="GO:0004726">
    <property type="term" value="F:non-membrane spanning protein tyrosine phosphatase activity"/>
    <property type="evidence" value="ECO:0007669"/>
    <property type="project" value="TreeGrafter"/>
</dbReference>
<dbReference type="InterPro" id="IPR016130">
    <property type="entry name" value="Tyr_Pase_AS"/>
</dbReference>
<dbReference type="GO" id="GO:0046426">
    <property type="term" value="P:negative regulation of receptor signaling pathway via JAK-STAT"/>
    <property type="evidence" value="ECO:0007669"/>
    <property type="project" value="TreeGrafter"/>
</dbReference>
<proteinExistence type="inferred from homology"/>
<dbReference type="AlphaFoldDB" id="A0A267G9R6"/>
<feature type="compositionally biased region" description="Polar residues" evidence="8">
    <location>
        <begin position="1"/>
        <end position="27"/>
    </location>
</feature>
<dbReference type="SMART" id="SM00194">
    <property type="entry name" value="PTPc"/>
    <property type="match status" value="1"/>
</dbReference>
<dbReference type="SUPFAM" id="SSF52799">
    <property type="entry name" value="(Phosphotyrosine protein) phosphatases II"/>
    <property type="match status" value="1"/>
</dbReference>
<feature type="compositionally biased region" description="Acidic residues" evidence="8">
    <location>
        <begin position="386"/>
        <end position="401"/>
    </location>
</feature>
<keyword evidence="6" id="KW-0904">Protein phosphatase</keyword>
<dbReference type="InterPro" id="IPR051985">
    <property type="entry name" value="NR_tyrosine_phosphatase"/>
</dbReference>
<dbReference type="SMART" id="SM00404">
    <property type="entry name" value="PTPc_motif"/>
    <property type="match status" value="1"/>
</dbReference>
<organism evidence="12 13">
    <name type="scientific">Macrostomum lignano</name>
    <dbReference type="NCBI Taxonomy" id="282301"/>
    <lineage>
        <taxon>Eukaryota</taxon>
        <taxon>Metazoa</taxon>
        <taxon>Spiralia</taxon>
        <taxon>Lophotrochozoa</taxon>
        <taxon>Platyhelminthes</taxon>
        <taxon>Rhabditophora</taxon>
        <taxon>Macrostomorpha</taxon>
        <taxon>Macrostomida</taxon>
        <taxon>Macrostomidae</taxon>
        <taxon>Macrostomum</taxon>
    </lineage>
</organism>
<dbReference type="PROSITE" id="PS50056">
    <property type="entry name" value="TYR_PHOSPHATASE_2"/>
    <property type="match status" value="1"/>
</dbReference>
<keyword evidence="4" id="KW-0597">Phosphoprotein</keyword>
<dbReference type="Gene3D" id="3.90.190.10">
    <property type="entry name" value="Protein tyrosine phosphatase superfamily"/>
    <property type="match status" value="1"/>
</dbReference>
<dbReference type="InterPro" id="IPR000242">
    <property type="entry name" value="PTP_cat"/>
</dbReference>
<accession>A0A267G9R6</accession>
<evidence type="ECO:0000256" key="1">
    <source>
        <dbReference type="ARBA" id="ARBA00004308"/>
    </source>
</evidence>
<dbReference type="EC" id="3.1.3.48" evidence="3"/>
<evidence type="ECO:0000256" key="2">
    <source>
        <dbReference type="ARBA" id="ARBA00009701"/>
    </source>
</evidence>
<feature type="region of interest" description="Disordered" evidence="8">
    <location>
        <begin position="1"/>
        <end position="33"/>
    </location>
</feature>
<dbReference type="PANTHER" id="PTHR46047">
    <property type="entry name" value="TYROSINE-PROTEIN PHOSPHATASE NON-RECEPTOR TYPE 61F"/>
    <property type="match status" value="1"/>
</dbReference>
<dbReference type="InterPro" id="IPR029021">
    <property type="entry name" value="Prot-tyrosine_phosphatase-like"/>
</dbReference>
<dbReference type="PROSITE" id="PS50055">
    <property type="entry name" value="TYR_PHOSPHATASE_PTP"/>
    <property type="match status" value="1"/>
</dbReference>
<feature type="transmembrane region" description="Helical" evidence="9">
    <location>
        <begin position="864"/>
        <end position="882"/>
    </location>
</feature>
<dbReference type="InterPro" id="IPR003595">
    <property type="entry name" value="Tyr_Pase_cat"/>
</dbReference>
<dbReference type="PRINTS" id="PR00700">
    <property type="entry name" value="PRTYPHPHTASE"/>
</dbReference>
<evidence type="ECO:0000313" key="12">
    <source>
        <dbReference type="EMBL" id="PAA82177.1"/>
    </source>
</evidence>
<evidence type="ECO:0000256" key="6">
    <source>
        <dbReference type="ARBA" id="ARBA00022912"/>
    </source>
</evidence>
<dbReference type="Proteomes" id="UP000215902">
    <property type="component" value="Unassembled WGS sequence"/>
</dbReference>
<evidence type="ECO:0000256" key="9">
    <source>
        <dbReference type="SAM" id="Phobius"/>
    </source>
</evidence>
<keyword evidence="13" id="KW-1185">Reference proteome</keyword>